<name>A0A4Z1BUE7_9GAMM</name>
<proteinExistence type="predicted"/>
<keyword evidence="2" id="KW-1133">Transmembrane helix</keyword>
<dbReference type="Pfam" id="PF02470">
    <property type="entry name" value="MlaD"/>
    <property type="match status" value="1"/>
</dbReference>
<evidence type="ECO:0000313" key="4">
    <source>
        <dbReference type="EMBL" id="TGN41735.1"/>
    </source>
</evidence>
<dbReference type="Proteomes" id="UP000298325">
    <property type="component" value="Unassembled WGS sequence"/>
</dbReference>
<dbReference type="InterPro" id="IPR003399">
    <property type="entry name" value="Mce/MlaD"/>
</dbReference>
<sequence length="312" mass="34399">MEPRAHHVLIGLFTLLAAASGLFFALWLNNSDNDRDYTWYEIIFDQGVSGLNEGSPVKYSGIRVGDVALLRLDPDDPRNVRALVRVFSHVPIRENTRAGLAITNITGSMSIELEGGTPDRPILEGSRSNPPLIHAEPSTLTSLVATGETLLGKLDQLLTNSNRVMSDQNIQNLTQSLNNLQELSAGLMERREEVNAVFERLKKITIETRSTLDTYQRVGNRAESLLDNEVQTFLGSASSATQTLEQSTARIDQLLARNEEALARGMQGVGELEPALRDMRTTLTNLNGLINRLEEDPAGLLLGKEPLQEFNP</sequence>
<evidence type="ECO:0000256" key="1">
    <source>
        <dbReference type="SAM" id="Coils"/>
    </source>
</evidence>
<keyword evidence="2" id="KW-0472">Membrane</keyword>
<dbReference type="OrthoDB" id="9806984at2"/>
<feature type="transmembrane region" description="Helical" evidence="2">
    <location>
        <begin position="7"/>
        <end position="28"/>
    </location>
</feature>
<dbReference type="EMBL" id="SRPF01000001">
    <property type="protein sequence ID" value="TGN41735.1"/>
    <property type="molecule type" value="Genomic_DNA"/>
</dbReference>
<feature type="domain" description="Mce/MlaD" evidence="3">
    <location>
        <begin position="44"/>
        <end position="116"/>
    </location>
</feature>
<evidence type="ECO:0000313" key="5">
    <source>
        <dbReference type="Proteomes" id="UP000298325"/>
    </source>
</evidence>
<keyword evidence="1" id="KW-0175">Coiled coil</keyword>
<reference evidence="4 5" key="1">
    <citation type="submission" date="2019-04" db="EMBL/GenBank/DDBJ databases">
        <authorList>
            <person name="Park S."/>
            <person name="Yoon J.-H."/>
        </authorList>
    </citation>
    <scope>NUCLEOTIDE SEQUENCE [LARGE SCALE GENOMIC DNA]</scope>
    <source>
        <strain evidence="4 5">HJM-18</strain>
    </source>
</reference>
<organism evidence="4 5">
    <name type="scientific">Marinobacter confluentis</name>
    <dbReference type="NCBI Taxonomy" id="1697557"/>
    <lineage>
        <taxon>Bacteria</taxon>
        <taxon>Pseudomonadati</taxon>
        <taxon>Pseudomonadota</taxon>
        <taxon>Gammaproteobacteria</taxon>
        <taxon>Pseudomonadales</taxon>
        <taxon>Marinobacteraceae</taxon>
        <taxon>Marinobacter</taxon>
    </lineage>
</organism>
<keyword evidence="2" id="KW-0812">Transmembrane</keyword>
<evidence type="ECO:0000256" key="2">
    <source>
        <dbReference type="SAM" id="Phobius"/>
    </source>
</evidence>
<comment type="caution">
    <text evidence="4">The sequence shown here is derived from an EMBL/GenBank/DDBJ whole genome shotgun (WGS) entry which is preliminary data.</text>
</comment>
<dbReference type="RefSeq" id="WP_135802120.1">
    <property type="nucleotide sequence ID" value="NZ_SRPF01000001.1"/>
</dbReference>
<accession>A0A4Z1BUE7</accession>
<feature type="coiled-coil region" evidence="1">
    <location>
        <begin position="237"/>
        <end position="296"/>
    </location>
</feature>
<dbReference type="AlphaFoldDB" id="A0A4Z1BUE7"/>
<dbReference type="PANTHER" id="PTHR36698">
    <property type="entry name" value="BLL5892 PROTEIN"/>
    <property type="match status" value="1"/>
</dbReference>
<protein>
    <submittedName>
        <fullName evidence="4">MCE family protein</fullName>
    </submittedName>
</protein>
<gene>
    <name evidence="4" type="ORF">E5Q11_04210</name>
</gene>
<keyword evidence="5" id="KW-1185">Reference proteome</keyword>
<evidence type="ECO:0000259" key="3">
    <source>
        <dbReference type="Pfam" id="PF02470"/>
    </source>
</evidence>
<dbReference type="PANTHER" id="PTHR36698:SF2">
    <property type="entry name" value="MCE_MLAD DOMAIN-CONTAINING PROTEIN"/>
    <property type="match status" value="1"/>
</dbReference>